<reference evidence="1" key="1">
    <citation type="journal article" date="2014" name="Int. J. Syst. Evol. Microbiol.">
        <title>Complete genome sequence of Corynebacterium casei LMG S-19264T (=DSM 44701T), isolated from a smear-ripened cheese.</title>
        <authorList>
            <consortium name="US DOE Joint Genome Institute (JGI-PGF)"/>
            <person name="Walter F."/>
            <person name="Albersmeier A."/>
            <person name="Kalinowski J."/>
            <person name="Ruckert C."/>
        </authorList>
    </citation>
    <scope>NUCLEOTIDE SEQUENCE</scope>
    <source>
        <strain evidence="1">CGMCC 1.12726</strain>
    </source>
</reference>
<accession>A0A917CQT0</accession>
<protein>
    <submittedName>
        <fullName evidence="1">Uncharacterized protein</fullName>
    </submittedName>
</protein>
<keyword evidence="2" id="KW-1185">Reference proteome</keyword>
<dbReference type="AlphaFoldDB" id="A0A917CQT0"/>
<comment type="caution">
    <text evidence="1">The sequence shown here is derived from an EMBL/GenBank/DDBJ whole genome shotgun (WGS) entry which is preliminary data.</text>
</comment>
<sequence length="80" mass="8293">MKYQIRTERLPELDLAAIETALGERDPAGVVDRDPSRALLRFATCLGGGEVLALMADAGFPIEASALEGLPSECCGGCGG</sequence>
<evidence type="ECO:0000313" key="2">
    <source>
        <dbReference type="Proteomes" id="UP000632858"/>
    </source>
</evidence>
<gene>
    <name evidence="1" type="ORF">GCM10010960_14010</name>
</gene>
<name>A0A917CQT0_9GAMM</name>
<dbReference type="RefSeq" id="WP_188449249.1">
    <property type="nucleotide sequence ID" value="NZ_BMFO01000002.1"/>
</dbReference>
<reference evidence="1" key="2">
    <citation type="submission" date="2020-09" db="EMBL/GenBank/DDBJ databases">
        <authorList>
            <person name="Sun Q."/>
            <person name="Zhou Y."/>
        </authorList>
    </citation>
    <scope>NUCLEOTIDE SEQUENCE</scope>
    <source>
        <strain evidence="1">CGMCC 1.12726</strain>
    </source>
</reference>
<dbReference type="EMBL" id="BMFO01000002">
    <property type="protein sequence ID" value="GGF93352.1"/>
    <property type="molecule type" value="Genomic_DNA"/>
</dbReference>
<evidence type="ECO:0000313" key="1">
    <source>
        <dbReference type="EMBL" id="GGF93352.1"/>
    </source>
</evidence>
<dbReference type="Proteomes" id="UP000632858">
    <property type="component" value="Unassembled WGS sequence"/>
</dbReference>
<organism evidence="1 2">
    <name type="scientific">Arenimonas maotaiensis</name>
    <dbReference type="NCBI Taxonomy" id="1446479"/>
    <lineage>
        <taxon>Bacteria</taxon>
        <taxon>Pseudomonadati</taxon>
        <taxon>Pseudomonadota</taxon>
        <taxon>Gammaproteobacteria</taxon>
        <taxon>Lysobacterales</taxon>
        <taxon>Lysobacteraceae</taxon>
        <taxon>Arenimonas</taxon>
    </lineage>
</organism>
<proteinExistence type="predicted"/>